<dbReference type="Pfam" id="PF07589">
    <property type="entry name" value="PEP-CTERM"/>
    <property type="match status" value="1"/>
</dbReference>
<dbReference type="AlphaFoldDB" id="A0A328F9Q1"/>
<feature type="signal peptide" evidence="1">
    <location>
        <begin position="1"/>
        <end position="24"/>
    </location>
</feature>
<evidence type="ECO:0000259" key="2">
    <source>
        <dbReference type="Pfam" id="PF07589"/>
    </source>
</evidence>
<name>A0A328F9Q1_9BACT</name>
<dbReference type="OrthoDB" id="7107823at2"/>
<dbReference type="NCBIfam" id="TIGR02595">
    <property type="entry name" value="PEP_CTERM"/>
    <property type="match status" value="1"/>
</dbReference>
<keyword evidence="6" id="KW-1185">Reference proteome</keyword>
<reference evidence="3 6" key="2">
    <citation type="submission" date="2019-02" db="EMBL/GenBank/DDBJ databases">
        <title>Complete genome sequence of Desulfobacter hydrogenophilus AcRS1.</title>
        <authorList>
            <person name="Marietou A."/>
            <person name="Lund M.B."/>
            <person name="Marshall I.P.G."/>
            <person name="Schreiber L."/>
            <person name="Jorgensen B."/>
        </authorList>
    </citation>
    <scope>NUCLEOTIDE SEQUENCE [LARGE SCALE GENOMIC DNA]</scope>
    <source>
        <strain evidence="3 6">AcRS1</strain>
    </source>
</reference>
<sequence length="274" mass="29659">MQKIKNVFLFFLLVVFALVGTAHADHILLTQFDYDGYIQMENNLESDGHTVDIVNAKTGGNIATALSTNAYDQVFFYDLTSSLYVNQDDIDALTGFFTDHNSIVVDSRSYGYNHVPEEASGKALLRNIAAEFDSRGGGLWIGTDHDPAWTQNANPLLTALGIETITGSYSQAVNNWDPSSVLLDGVNPTTLWAQGASVGSVPLGIQSNGIDMRFHFGHSSATYGAIPYISASFGEYVAPDEDPDNHFDNPVPEPTTMILFGIGLLGLAGIQRKS</sequence>
<evidence type="ECO:0000313" key="4">
    <source>
        <dbReference type="EMBL" id="RAM01099.1"/>
    </source>
</evidence>
<dbReference type="Proteomes" id="UP000248798">
    <property type="component" value="Unassembled WGS sequence"/>
</dbReference>
<feature type="domain" description="Ice-binding protein C-terminal" evidence="2">
    <location>
        <begin position="250"/>
        <end position="273"/>
    </location>
</feature>
<proteinExistence type="predicted"/>
<organism evidence="4 5">
    <name type="scientific">Desulfobacter hydrogenophilus</name>
    <dbReference type="NCBI Taxonomy" id="2291"/>
    <lineage>
        <taxon>Bacteria</taxon>
        <taxon>Pseudomonadati</taxon>
        <taxon>Thermodesulfobacteriota</taxon>
        <taxon>Desulfobacteria</taxon>
        <taxon>Desulfobacterales</taxon>
        <taxon>Desulfobacteraceae</taxon>
        <taxon>Desulfobacter</taxon>
    </lineage>
</organism>
<dbReference type="InterPro" id="IPR013424">
    <property type="entry name" value="Ice-binding_C"/>
</dbReference>
<evidence type="ECO:0000313" key="5">
    <source>
        <dbReference type="Proteomes" id="UP000248798"/>
    </source>
</evidence>
<evidence type="ECO:0000313" key="3">
    <source>
        <dbReference type="EMBL" id="QBH13557.1"/>
    </source>
</evidence>
<gene>
    <name evidence="4" type="ORF">DO021_15540</name>
    <name evidence="3" type="ORF">EYB58_11850</name>
</gene>
<keyword evidence="1" id="KW-0732">Signal</keyword>
<feature type="chain" id="PRO_5030062879" evidence="1">
    <location>
        <begin position="25"/>
        <end position="274"/>
    </location>
</feature>
<dbReference type="EMBL" id="QLNI01000032">
    <property type="protein sequence ID" value="RAM01099.1"/>
    <property type="molecule type" value="Genomic_DNA"/>
</dbReference>
<reference evidence="4 5" key="1">
    <citation type="submission" date="2018-06" db="EMBL/GenBank/DDBJ databases">
        <title>Complete Genome Sequence of Desulfobacter hydrogenophilus (DSM3380).</title>
        <authorList>
            <person name="Marietou A."/>
            <person name="Schreiber L."/>
            <person name="Marshall I."/>
            <person name="Jorgensen B."/>
        </authorList>
    </citation>
    <scope>NUCLEOTIDE SEQUENCE [LARGE SCALE GENOMIC DNA]</scope>
    <source>
        <strain evidence="4 5">DSM 3380</strain>
    </source>
</reference>
<protein>
    <submittedName>
        <fullName evidence="3">PEP-CTERM sorting domain-containing protein</fullName>
    </submittedName>
</protein>
<evidence type="ECO:0000313" key="6">
    <source>
        <dbReference type="Proteomes" id="UP000293902"/>
    </source>
</evidence>
<accession>A0A328F9Q1</accession>
<evidence type="ECO:0000256" key="1">
    <source>
        <dbReference type="SAM" id="SignalP"/>
    </source>
</evidence>
<dbReference type="EMBL" id="CP036313">
    <property type="protein sequence ID" value="QBH13557.1"/>
    <property type="molecule type" value="Genomic_DNA"/>
</dbReference>
<dbReference type="Proteomes" id="UP000293902">
    <property type="component" value="Chromosome"/>
</dbReference>
<dbReference type="RefSeq" id="WP_111958313.1">
    <property type="nucleotide sequence ID" value="NZ_CP036313.1"/>
</dbReference>